<protein>
    <submittedName>
        <fullName evidence="1">Uncharacterized protein</fullName>
    </submittedName>
</protein>
<gene>
    <name evidence="1" type="ORF">B9T62_35780</name>
</gene>
<evidence type="ECO:0000313" key="1">
    <source>
        <dbReference type="EMBL" id="ASA25627.1"/>
    </source>
</evidence>
<dbReference type="Proteomes" id="UP000249890">
    <property type="component" value="Chromosome"/>
</dbReference>
<accession>A0A2Z2KI90</accession>
<dbReference type="RefSeq" id="WP_087919588.1">
    <property type="nucleotide sequence ID" value="NZ_CP021780.1"/>
</dbReference>
<organism evidence="1 2">
    <name type="scientific">Paenibacillus donghaensis</name>
    <dbReference type="NCBI Taxonomy" id="414771"/>
    <lineage>
        <taxon>Bacteria</taxon>
        <taxon>Bacillati</taxon>
        <taxon>Bacillota</taxon>
        <taxon>Bacilli</taxon>
        <taxon>Bacillales</taxon>
        <taxon>Paenibacillaceae</taxon>
        <taxon>Paenibacillus</taxon>
    </lineage>
</organism>
<sequence length="226" mass="26378">MVLSLVVVPDKTEISKLPEFVNNYEGVPIPVIPNSKMEVSWQLLVNTVHLFDQVYVTRYKNYSFLYDRNQSPLTRFNNNKFDLYIKGKTLYLRNKNHPEELRKVYLDGEFIITKKNWLMQSGQRAGNGRYKCFTLFKNIIIRDHQLIALLAYGEIALLAIGVDRVYEVNHIDGNHENNISSNLEVVTIDANREHKNRYVREINLLVCRKGEIIINPVLSKYSEIFA</sequence>
<dbReference type="SUPFAM" id="SSF54060">
    <property type="entry name" value="His-Me finger endonucleases"/>
    <property type="match status" value="1"/>
</dbReference>
<reference evidence="1 2" key="1">
    <citation type="submission" date="2017-06" db="EMBL/GenBank/DDBJ databases">
        <title>Complete genome sequence of Paenibacillus donghaensis KCTC 13049T isolated from East Sea sediment, South Korea.</title>
        <authorList>
            <person name="Jung B.K."/>
            <person name="Hong S.-J."/>
            <person name="Shin J.-H."/>
        </authorList>
    </citation>
    <scope>NUCLEOTIDE SEQUENCE [LARGE SCALE GENOMIC DNA]</scope>
    <source>
        <strain evidence="1 2">KCTC 13049</strain>
    </source>
</reference>
<dbReference type="OrthoDB" id="2988785at2"/>
<dbReference type="AlphaFoldDB" id="A0A2Z2KI90"/>
<dbReference type="EMBL" id="CP021780">
    <property type="protein sequence ID" value="ASA25627.1"/>
    <property type="molecule type" value="Genomic_DNA"/>
</dbReference>
<proteinExistence type="predicted"/>
<dbReference type="KEGG" id="pdh:B9T62_35780"/>
<name>A0A2Z2KI90_9BACL</name>
<dbReference type="Gene3D" id="3.90.75.20">
    <property type="match status" value="1"/>
</dbReference>
<dbReference type="InterPro" id="IPR044925">
    <property type="entry name" value="His-Me_finger_sf"/>
</dbReference>
<keyword evidence="2" id="KW-1185">Reference proteome</keyword>
<evidence type="ECO:0000313" key="2">
    <source>
        <dbReference type="Proteomes" id="UP000249890"/>
    </source>
</evidence>